<keyword evidence="4" id="KW-1185">Reference proteome</keyword>
<name>A0A6A4D8S0_9STRA</name>
<dbReference type="Proteomes" id="UP000429607">
    <property type="component" value="Unassembled WGS sequence"/>
</dbReference>
<dbReference type="EMBL" id="QXFV01001834">
    <property type="protein sequence ID" value="KAE8997477.1"/>
    <property type="molecule type" value="Genomic_DNA"/>
</dbReference>
<gene>
    <name evidence="1" type="ORF">PR001_g19570</name>
    <name evidence="2" type="ORF">PR003_g22069</name>
</gene>
<evidence type="ECO:0000313" key="3">
    <source>
        <dbReference type="Proteomes" id="UP000429607"/>
    </source>
</evidence>
<sequence>MVAAAFGACVAAAVAAALGVFTCALLPTWRAQGGDGGGLEAPSQTSVLFTHLDAPLESFFCVWKVVFCSSQRADLLS</sequence>
<proteinExistence type="predicted"/>
<evidence type="ECO:0000313" key="1">
    <source>
        <dbReference type="EMBL" id="KAE8997477.1"/>
    </source>
</evidence>
<dbReference type="AlphaFoldDB" id="A0A6A4D8S0"/>
<organism evidence="2 4">
    <name type="scientific">Phytophthora rubi</name>
    <dbReference type="NCBI Taxonomy" id="129364"/>
    <lineage>
        <taxon>Eukaryota</taxon>
        <taxon>Sar</taxon>
        <taxon>Stramenopiles</taxon>
        <taxon>Oomycota</taxon>
        <taxon>Peronosporomycetes</taxon>
        <taxon>Peronosporales</taxon>
        <taxon>Peronosporaceae</taxon>
        <taxon>Phytophthora</taxon>
    </lineage>
</organism>
<dbReference type="EMBL" id="QXFT01002142">
    <property type="protein sequence ID" value="KAE9303194.1"/>
    <property type="molecule type" value="Genomic_DNA"/>
</dbReference>
<dbReference type="Proteomes" id="UP000434957">
    <property type="component" value="Unassembled WGS sequence"/>
</dbReference>
<protein>
    <submittedName>
        <fullName evidence="2">Uncharacterized protein</fullName>
    </submittedName>
</protein>
<reference evidence="2 4" key="1">
    <citation type="submission" date="2018-08" db="EMBL/GenBank/DDBJ databases">
        <title>Genomic investigation of the strawberry pathogen Phytophthora fragariae indicates pathogenicity is determined by transcriptional variation in three key races.</title>
        <authorList>
            <person name="Adams T.M."/>
            <person name="Armitage A.D."/>
            <person name="Sobczyk M.K."/>
            <person name="Bates H.J."/>
            <person name="Dunwell J.M."/>
            <person name="Nellist C.F."/>
            <person name="Harrison R.J."/>
        </authorList>
    </citation>
    <scope>NUCLEOTIDE SEQUENCE [LARGE SCALE GENOMIC DNA]</scope>
    <source>
        <strain evidence="1 3">SCRP249</strain>
        <strain evidence="2 4">SCRP333</strain>
    </source>
</reference>
<comment type="caution">
    <text evidence="2">The sequence shown here is derived from an EMBL/GenBank/DDBJ whole genome shotgun (WGS) entry which is preliminary data.</text>
</comment>
<evidence type="ECO:0000313" key="4">
    <source>
        <dbReference type="Proteomes" id="UP000434957"/>
    </source>
</evidence>
<evidence type="ECO:0000313" key="2">
    <source>
        <dbReference type="EMBL" id="KAE9303194.1"/>
    </source>
</evidence>
<accession>A0A6A4D8S0</accession>